<dbReference type="EMBL" id="CP019699">
    <property type="protein sequence ID" value="AQS56523.1"/>
    <property type="molecule type" value="Genomic_DNA"/>
</dbReference>
<dbReference type="KEGG" id="ntr:B0W44_12880"/>
<evidence type="ECO:0000256" key="3">
    <source>
        <dbReference type="ARBA" id="ARBA00022741"/>
    </source>
</evidence>
<evidence type="ECO:0000256" key="2">
    <source>
        <dbReference type="ARBA" id="ARBA00022448"/>
    </source>
</evidence>
<dbReference type="FunFam" id="3.40.50.300:FF:000032">
    <property type="entry name" value="Export ABC transporter ATP-binding protein"/>
    <property type="match status" value="1"/>
</dbReference>
<evidence type="ECO:0000259" key="5">
    <source>
        <dbReference type="PROSITE" id="PS50893"/>
    </source>
</evidence>
<dbReference type="GO" id="GO:0098796">
    <property type="term" value="C:membrane protein complex"/>
    <property type="evidence" value="ECO:0007669"/>
    <property type="project" value="UniProtKB-ARBA"/>
</dbReference>
<accession>A0A1U9K956</accession>
<reference evidence="6 7" key="1">
    <citation type="journal article" date="2015" name="Int. J. Syst. Evol. Microbiol.">
        <title>Novibacillus thermophilus gen. nov., sp. nov., a Gram-staining-negative and moderately thermophilic member of the family Thermoactinomycetaceae.</title>
        <authorList>
            <person name="Yang G."/>
            <person name="Chen J."/>
            <person name="Zhou S."/>
        </authorList>
    </citation>
    <scope>NUCLEOTIDE SEQUENCE [LARGE SCALE GENOMIC DNA]</scope>
    <source>
        <strain evidence="6 7">SG-1</strain>
    </source>
</reference>
<dbReference type="OrthoDB" id="9791546at2"/>
<dbReference type="Gene3D" id="3.40.50.300">
    <property type="entry name" value="P-loop containing nucleotide triphosphate hydrolases"/>
    <property type="match status" value="1"/>
</dbReference>
<dbReference type="RefSeq" id="WP_077720383.1">
    <property type="nucleotide sequence ID" value="NZ_CP019699.1"/>
</dbReference>
<dbReference type="CDD" id="cd03255">
    <property type="entry name" value="ABC_MJ0796_LolCDE_FtsE"/>
    <property type="match status" value="1"/>
</dbReference>
<evidence type="ECO:0000256" key="1">
    <source>
        <dbReference type="ARBA" id="ARBA00005417"/>
    </source>
</evidence>
<dbReference type="InterPro" id="IPR003593">
    <property type="entry name" value="AAA+_ATPase"/>
</dbReference>
<dbReference type="PROSITE" id="PS50893">
    <property type="entry name" value="ABC_TRANSPORTER_2"/>
    <property type="match status" value="1"/>
</dbReference>
<dbReference type="SMART" id="SM00382">
    <property type="entry name" value="AAA"/>
    <property type="match status" value="1"/>
</dbReference>
<keyword evidence="4 6" id="KW-0067">ATP-binding</keyword>
<keyword evidence="2" id="KW-0813">Transport</keyword>
<sequence length="258" mass="28298">MTVLRAKEITKVYEMKGGISHKALDRFSIAVEAGEFVGVMGPSGSGKTTLLNILATIDTPTSGRLEINGVDPSRLKSKDLALFRRRELGFIFQDFNLLDTLSIKENMMLPLVLENVKVNEVERRVHEMAELLGIGDILDKRTYEVSGGQQQRAAAARALIHEPAIVLADEPTGNLDSKAANDLLRALAALNEHKRATIVMVTHDPDAASFCERVAFIRDGRLFSEMCKKSNRQAFLSEILDALPRLGGDADDVAAVRV</sequence>
<organism evidence="6 7">
    <name type="scientific">Novibacillus thermophilus</name>
    <dbReference type="NCBI Taxonomy" id="1471761"/>
    <lineage>
        <taxon>Bacteria</taxon>
        <taxon>Bacillati</taxon>
        <taxon>Bacillota</taxon>
        <taxon>Bacilli</taxon>
        <taxon>Bacillales</taxon>
        <taxon>Thermoactinomycetaceae</taxon>
        <taxon>Novibacillus</taxon>
    </lineage>
</organism>
<protein>
    <submittedName>
        <fullName evidence="6">Bacitracin ABC transporter ATP-binding protein</fullName>
    </submittedName>
</protein>
<dbReference type="InterPro" id="IPR017911">
    <property type="entry name" value="MacB-like_ATP-bd"/>
</dbReference>
<dbReference type="STRING" id="1471761.B0W44_12880"/>
<dbReference type="Pfam" id="PF00005">
    <property type="entry name" value="ABC_tran"/>
    <property type="match status" value="1"/>
</dbReference>
<dbReference type="GO" id="GO:0016887">
    <property type="term" value="F:ATP hydrolysis activity"/>
    <property type="evidence" value="ECO:0007669"/>
    <property type="project" value="InterPro"/>
</dbReference>
<dbReference type="PANTHER" id="PTHR42798:SF7">
    <property type="entry name" value="ALPHA-D-RIBOSE 1-METHYLPHOSPHONATE 5-TRIPHOSPHATE SYNTHASE SUBUNIT PHNL"/>
    <property type="match status" value="1"/>
</dbReference>
<keyword evidence="3" id="KW-0547">Nucleotide-binding</keyword>
<proteinExistence type="inferred from homology"/>
<evidence type="ECO:0000256" key="4">
    <source>
        <dbReference type="ARBA" id="ARBA00022840"/>
    </source>
</evidence>
<dbReference type="SUPFAM" id="SSF52540">
    <property type="entry name" value="P-loop containing nucleoside triphosphate hydrolases"/>
    <property type="match status" value="1"/>
</dbReference>
<dbReference type="InterPro" id="IPR027417">
    <property type="entry name" value="P-loop_NTPase"/>
</dbReference>
<feature type="domain" description="ABC transporter" evidence="5">
    <location>
        <begin position="4"/>
        <end position="244"/>
    </location>
</feature>
<gene>
    <name evidence="6" type="ORF">B0W44_12880</name>
</gene>
<dbReference type="Proteomes" id="UP000188603">
    <property type="component" value="Chromosome"/>
</dbReference>
<evidence type="ECO:0000313" key="6">
    <source>
        <dbReference type="EMBL" id="AQS56523.1"/>
    </source>
</evidence>
<dbReference type="AlphaFoldDB" id="A0A1U9K956"/>
<name>A0A1U9K956_9BACL</name>
<dbReference type="GO" id="GO:0022857">
    <property type="term" value="F:transmembrane transporter activity"/>
    <property type="evidence" value="ECO:0007669"/>
    <property type="project" value="UniProtKB-ARBA"/>
</dbReference>
<keyword evidence="7" id="KW-1185">Reference proteome</keyword>
<evidence type="ECO:0000313" key="7">
    <source>
        <dbReference type="Proteomes" id="UP000188603"/>
    </source>
</evidence>
<dbReference type="PANTHER" id="PTHR42798">
    <property type="entry name" value="LIPOPROTEIN-RELEASING SYSTEM ATP-BINDING PROTEIN LOLD"/>
    <property type="match status" value="1"/>
</dbReference>
<dbReference type="InterPro" id="IPR003439">
    <property type="entry name" value="ABC_transporter-like_ATP-bd"/>
</dbReference>
<comment type="similarity">
    <text evidence="1">Belongs to the ABC transporter superfamily.</text>
</comment>
<dbReference type="GO" id="GO:0005524">
    <property type="term" value="F:ATP binding"/>
    <property type="evidence" value="ECO:0007669"/>
    <property type="project" value="UniProtKB-KW"/>
</dbReference>